<name>A0A926NLZ8_9BACI</name>
<evidence type="ECO:0000256" key="6">
    <source>
        <dbReference type="ARBA" id="ARBA00022679"/>
    </source>
</evidence>
<dbReference type="PANTHER" id="PTHR43547">
    <property type="entry name" value="TWO-COMPONENT HISTIDINE KINASE"/>
    <property type="match status" value="1"/>
</dbReference>
<dbReference type="InterPro" id="IPR005467">
    <property type="entry name" value="His_kinase_dom"/>
</dbReference>
<evidence type="ECO:0000256" key="7">
    <source>
        <dbReference type="ARBA" id="ARBA00022692"/>
    </source>
</evidence>
<comment type="subcellular location">
    <subcellularLocation>
        <location evidence="2">Cell membrane</location>
        <topology evidence="2">Multi-pass membrane protein</topology>
    </subcellularLocation>
</comment>
<dbReference type="Pfam" id="PF02518">
    <property type="entry name" value="HATPase_c"/>
    <property type="match status" value="1"/>
</dbReference>
<evidence type="ECO:0000256" key="10">
    <source>
        <dbReference type="ARBA" id="ARBA00022840"/>
    </source>
</evidence>
<dbReference type="FunFam" id="1.10.287.130:FF:000011">
    <property type="entry name" value="Sensor histidine kinase DcuS"/>
    <property type="match status" value="1"/>
</dbReference>
<keyword evidence="4" id="KW-1003">Cell membrane</keyword>
<dbReference type="InterPro" id="IPR029151">
    <property type="entry name" value="Sensor-like_sf"/>
</dbReference>
<dbReference type="SUPFAM" id="SSF55890">
    <property type="entry name" value="Sporulation response regulatory protein Spo0B"/>
    <property type="match status" value="1"/>
</dbReference>
<keyword evidence="16" id="KW-1185">Reference proteome</keyword>
<dbReference type="Gene3D" id="1.10.287.130">
    <property type="match status" value="1"/>
</dbReference>
<evidence type="ECO:0000256" key="4">
    <source>
        <dbReference type="ARBA" id="ARBA00022475"/>
    </source>
</evidence>
<evidence type="ECO:0000256" key="1">
    <source>
        <dbReference type="ARBA" id="ARBA00000085"/>
    </source>
</evidence>
<dbReference type="SUPFAM" id="SSF103190">
    <property type="entry name" value="Sensory domain-like"/>
    <property type="match status" value="1"/>
</dbReference>
<evidence type="ECO:0000313" key="15">
    <source>
        <dbReference type="EMBL" id="MBD1382403.1"/>
    </source>
</evidence>
<gene>
    <name evidence="15" type="primary">dcuS</name>
    <name evidence="15" type="ORF">IC621_19485</name>
</gene>
<dbReference type="AlphaFoldDB" id="A0A926NLZ8"/>
<dbReference type="Gene3D" id="3.30.450.20">
    <property type="entry name" value="PAS domain"/>
    <property type="match status" value="2"/>
</dbReference>
<evidence type="ECO:0000313" key="16">
    <source>
        <dbReference type="Proteomes" id="UP000626844"/>
    </source>
</evidence>
<dbReference type="EMBL" id="JACXAI010000030">
    <property type="protein sequence ID" value="MBD1382403.1"/>
    <property type="molecule type" value="Genomic_DNA"/>
</dbReference>
<dbReference type="FunFam" id="3.30.450.20:FF:000018">
    <property type="entry name" value="Sensor histidine kinase DcuS"/>
    <property type="match status" value="1"/>
</dbReference>
<dbReference type="InterPro" id="IPR036890">
    <property type="entry name" value="HATPase_C_sf"/>
</dbReference>
<dbReference type="GO" id="GO:0005524">
    <property type="term" value="F:ATP binding"/>
    <property type="evidence" value="ECO:0007669"/>
    <property type="project" value="UniProtKB-KW"/>
</dbReference>
<keyword evidence="9 15" id="KW-0418">Kinase</keyword>
<dbReference type="InterPro" id="IPR035965">
    <property type="entry name" value="PAS-like_dom_sf"/>
</dbReference>
<dbReference type="InterPro" id="IPR016120">
    <property type="entry name" value="Sig_transdc_His_kin_SpoOB"/>
</dbReference>
<dbReference type="InterPro" id="IPR033463">
    <property type="entry name" value="sCache_3"/>
</dbReference>
<keyword evidence="6 15" id="KW-0808">Transferase</keyword>
<evidence type="ECO:0000256" key="12">
    <source>
        <dbReference type="ARBA" id="ARBA00023012"/>
    </source>
</evidence>
<keyword evidence="12" id="KW-0902">Two-component regulatory system</keyword>
<sequence>MQRKRLKLSTSIILIVCLVVLSSLLMTDALISNTVNDSITETVEEKAIVVSRTVAKSREVKTGLIHPEESDIIQNYTKEIQAVTEVSFIVVMDMNGIRKSHPNPELIGESFVGGDERVVLEGEEHVSISKGTLGKSLRAFTPIYDNGDQIGAVAVGIPLEKVNNALEQGHQDIMKGTVFGLLVGIFGAYMLSRYIKKILHGLEPSAIAKLLEERNTMLQSVHEGIVAVDHESKITLVNKTAKNIFNKAGLPKDPIGMKIHEYMPSTRLDKVLEEGKPEVDEEQNINGVLILVNRVPLVVNDQVVGAISTFRDKTEVNQLAEQLTGVKTYAESLRAQSHEFMNRLHVILGMIRMGYYNELTEFIHKIVEHGKHEIGEITANIKDPALAGFMMGKLSLAREENVKLFIVNKTIIPEPKHLDVTHGLITIIGNLIDNSIEALSSSKQKIIEVHLKYLNDQLMLEVLDTGPGLSENSQEKVFERGFSTKGKNRGYGLYLVKQSVEKLGGKIDIQSNGKDKTQFLVEIPYEGKEDAHD</sequence>
<dbReference type="SMART" id="SM00387">
    <property type="entry name" value="HATPase_c"/>
    <property type="match status" value="1"/>
</dbReference>
<evidence type="ECO:0000256" key="5">
    <source>
        <dbReference type="ARBA" id="ARBA00022553"/>
    </source>
</evidence>
<evidence type="ECO:0000259" key="14">
    <source>
        <dbReference type="PROSITE" id="PS50109"/>
    </source>
</evidence>
<dbReference type="EC" id="2.7.13.3" evidence="3"/>
<dbReference type="GO" id="GO:0005886">
    <property type="term" value="C:plasma membrane"/>
    <property type="evidence" value="ECO:0007669"/>
    <property type="project" value="UniProtKB-SubCell"/>
</dbReference>
<feature type="domain" description="Histidine kinase" evidence="14">
    <location>
        <begin position="424"/>
        <end position="527"/>
    </location>
</feature>
<reference evidence="15" key="1">
    <citation type="submission" date="2020-09" db="EMBL/GenBank/DDBJ databases">
        <title>A novel bacterium of genus Bacillus, isolated from South China Sea.</title>
        <authorList>
            <person name="Huang H."/>
            <person name="Mo K."/>
            <person name="Hu Y."/>
        </authorList>
    </citation>
    <scope>NUCLEOTIDE SEQUENCE</scope>
    <source>
        <strain evidence="15">IB182487</strain>
    </source>
</reference>
<evidence type="ECO:0000256" key="11">
    <source>
        <dbReference type="ARBA" id="ARBA00022989"/>
    </source>
</evidence>
<dbReference type="PROSITE" id="PS50109">
    <property type="entry name" value="HIS_KIN"/>
    <property type="match status" value="1"/>
</dbReference>
<dbReference type="InterPro" id="IPR013767">
    <property type="entry name" value="PAS_fold"/>
</dbReference>
<accession>A0A926NLZ8</accession>
<dbReference type="GO" id="GO:0000155">
    <property type="term" value="F:phosphorelay sensor kinase activity"/>
    <property type="evidence" value="ECO:0007669"/>
    <property type="project" value="InterPro"/>
</dbReference>
<dbReference type="CDD" id="cd00130">
    <property type="entry name" value="PAS"/>
    <property type="match status" value="1"/>
</dbReference>
<dbReference type="InterPro" id="IPR039506">
    <property type="entry name" value="SPOB_a"/>
</dbReference>
<keyword evidence="11" id="KW-1133">Transmembrane helix</keyword>
<evidence type="ECO:0000256" key="13">
    <source>
        <dbReference type="ARBA" id="ARBA00023136"/>
    </source>
</evidence>
<evidence type="ECO:0000256" key="8">
    <source>
        <dbReference type="ARBA" id="ARBA00022741"/>
    </source>
</evidence>
<dbReference type="InterPro" id="IPR000014">
    <property type="entry name" value="PAS"/>
</dbReference>
<comment type="catalytic activity">
    <reaction evidence="1">
        <text>ATP + protein L-histidine = ADP + protein N-phospho-L-histidine.</text>
        <dbReference type="EC" id="2.7.13.3"/>
    </reaction>
</comment>
<comment type="caution">
    <text evidence="15">The sequence shown here is derived from an EMBL/GenBank/DDBJ whole genome shotgun (WGS) entry which is preliminary data.</text>
</comment>
<dbReference type="SMART" id="SM00091">
    <property type="entry name" value="PAS"/>
    <property type="match status" value="1"/>
</dbReference>
<dbReference type="Gene3D" id="3.30.565.10">
    <property type="entry name" value="Histidine kinase-like ATPase, C-terminal domain"/>
    <property type="match status" value="1"/>
</dbReference>
<dbReference type="NCBIfam" id="NF008298">
    <property type="entry name" value="PRK11086.1"/>
    <property type="match status" value="1"/>
</dbReference>
<organism evidence="15 16">
    <name type="scientific">Metabacillus arenae</name>
    <dbReference type="NCBI Taxonomy" id="2771434"/>
    <lineage>
        <taxon>Bacteria</taxon>
        <taxon>Bacillati</taxon>
        <taxon>Bacillota</taxon>
        <taxon>Bacilli</taxon>
        <taxon>Bacillales</taxon>
        <taxon>Bacillaceae</taxon>
        <taxon>Metabacillus</taxon>
    </lineage>
</organism>
<keyword evidence="13" id="KW-0472">Membrane</keyword>
<evidence type="ECO:0000256" key="3">
    <source>
        <dbReference type="ARBA" id="ARBA00012438"/>
    </source>
</evidence>
<dbReference type="PRINTS" id="PR00344">
    <property type="entry name" value="BCTRLSENSOR"/>
</dbReference>
<dbReference type="Pfam" id="PF14689">
    <property type="entry name" value="SPOB_a"/>
    <property type="match status" value="1"/>
</dbReference>
<evidence type="ECO:0000256" key="9">
    <source>
        <dbReference type="ARBA" id="ARBA00022777"/>
    </source>
</evidence>
<keyword evidence="7" id="KW-0812">Transmembrane</keyword>
<proteinExistence type="predicted"/>
<evidence type="ECO:0000256" key="2">
    <source>
        <dbReference type="ARBA" id="ARBA00004651"/>
    </source>
</evidence>
<dbReference type="Pfam" id="PF17203">
    <property type="entry name" value="sCache_3_2"/>
    <property type="match status" value="1"/>
</dbReference>
<dbReference type="Pfam" id="PF00989">
    <property type="entry name" value="PAS"/>
    <property type="match status" value="1"/>
</dbReference>
<protein>
    <recommendedName>
        <fullName evidence="3">histidine kinase</fullName>
        <ecNumber evidence="3">2.7.13.3</ecNumber>
    </recommendedName>
</protein>
<keyword evidence="10" id="KW-0067">ATP-binding</keyword>
<dbReference type="GO" id="GO:0006355">
    <property type="term" value="P:regulation of DNA-templated transcription"/>
    <property type="evidence" value="ECO:0007669"/>
    <property type="project" value="InterPro"/>
</dbReference>
<dbReference type="SUPFAM" id="SSF55874">
    <property type="entry name" value="ATPase domain of HSP90 chaperone/DNA topoisomerase II/histidine kinase"/>
    <property type="match status" value="1"/>
</dbReference>
<keyword evidence="8" id="KW-0547">Nucleotide-binding</keyword>
<dbReference type="PANTHER" id="PTHR43547:SF10">
    <property type="entry name" value="SENSOR HISTIDINE KINASE DCUS"/>
    <property type="match status" value="1"/>
</dbReference>
<dbReference type="Proteomes" id="UP000626844">
    <property type="component" value="Unassembled WGS sequence"/>
</dbReference>
<dbReference type="InterPro" id="IPR003594">
    <property type="entry name" value="HATPase_dom"/>
</dbReference>
<dbReference type="RefSeq" id="WP_191160558.1">
    <property type="nucleotide sequence ID" value="NZ_JACXAI010000030.1"/>
</dbReference>
<dbReference type="InterPro" id="IPR004358">
    <property type="entry name" value="Sig_transdc_His_kin-like_C"/>
</dbReference>
<dbReference type="SUPFAM" id="SSF55785">
    <property type="entry name" value="PYP-like sensor domain (PAS domain)"/>
    <property type="match status" value="1"/>
</dbReference>
<keyword evidence="5" id="KW-0597">Phosphoprotein</keyword>